<dbReference type="InterPro" id="IPR001638">
    <property type="entry name" value="Solute-binding_3/MltF_N"/>
</dbReference>
<dbReference type="GO" id="GO:0006865">
    <property type="term" value="P:amino acid transport"/>
    <property type="evidence" value="ECO:0007669"/>
    <property type="project" value="TreeGrafter"/>
</dbReference>
<dbReference type="RefSeq" id="WP_103719987.1">
    <property type="nucleotide sequence ID" value="NZ_PQFZ01000014.1"/>
</dbReference>
<name>A0A2S4M1S9_9HYPH</name>
<feature type="chain" id="PRO_5015672454" evidence="4">
    <location>
        <begin position="28"/>
        <end position="347"/>
    </location>
</feature>
<comment type="caution">
    <text evidence="6">The sequence shown here is derived from an EMBL/GenBank/DDBJ whole genome shotgun (WGS) entry which is preliminary data.</text>
</comment>
<protein>
    <submittedName>
        <fullName evidence="6">General L-amino acid transport system substrate-binding protein</fullName>
    </submittedName>
</protein>
<feature type="domain" description="Solute-binding protein family 3/N-terminal" evidence="5">
    <location>
        <begin position="42"/>
        <end position="271"/>
    </location>
</feature>
<keyword evidence="3 4" id="KW-0732">Signal</keyword>
<dbReference type="Proteomes" id="UP000236919">
    <property type="component" value="Unassembled WGS sequence"/>
</dbReference>
<accession>A0A2S4M1S9</accession>
<feature type="signal peptide" evidence="4">
    <location>
        <begin position="1"/>
        <end position="27"/>
    </location>
</feature>
<dbReference type="EMBL" id="PQFZ01000014">
    <property type="protein sequence ID" value="POR48597.1"/>
    <property type="molecule type" value="Genomic_DNA"/>
</dbReference>
<dbReference type="SUPFAM" id="SSF53850">
    <property type="entry name" value="Periplasmic binding protein-like II"/>
    <property type="match status" value="1"/>
</dbReference>
<dbReference type="SMART" id="SM00062">
    <property type="entry name" value="PBPb"/>
    <property type="match status" value="1"/>
</dbReference>
<dbReference type="AlphaFoldDB" id="A0A2S4M1S9"/>
<gene>
    <name evidence="6" type="ORF">CYD53_11429</name>
</gene>
<dbReference type="OrthoDB" id="368476at2"/>
<sequence>MTSLRKLAYAAALAVCGLGAAGLSAEAQVKSPTLDAVKKRGELNCGVDTGIPGFAFQDSTGKWKGLDVAYCRAIAAAVLGDAEKVKYVGVTTKVRFTVLQSGEIDVLIRDSTLTFTRDTQLNLSPIAVNFYAGQAFMVKKSLKVASAKELNGATICMLTGATLELNIADYGAANGIKINSLLFDKPEEAFAAAEAGRCDGYSDDSGSVAAARSTMKTPDDWVILPEIISKEPLGIFAREGDEKWGDILKWTHMILLTAEEMGVTKANADQIKASKPVDPFMQRLLGLDEDFSKQLGLDGAWSYRIIKAVGNYGEIYDEYFGPKALGLPRGTNNLWTKGGLQYALPLR</sequence>
<evidence type="ECO:0000256" key="2">
    <source>
        <dbReference type="ARBA" id="ARBA00022448"/>
    </source>
</evidence>
<dbReference type="CDD" id="cd13692">
    <property type="entry name" value="PBP2_BztA"/>
    <property type="match status" value="1"/>
</dbReference>
<dbReference type="Pfam" id="PF00497">
    <property type="entry name" value="SBP_bac_3"/>
    <property type="match status" value="1"/>
</dbReference>
<comment type="similarity">
    <text evidence="1">Belongs to the bacterial solute-binding protein 3 family.</text>
</comment>
<evidence type="ECO:0000259" key="5">
    <source>
        <dbReference type="SMART" id="SM00062"/>
    </source>
</evidence>
<evidence type="ECO:0000313" key="6">
    <source>
        <dbReference type="EMBL" id="POR48597.1"/>
    </source>
</evidence>
<keyword evidence="7" id="KW-1185">Reference proteome</keyword>
<evidence type="ECO:0000256" key="1">
    <source>
        <dbReference type="ARBA" id="ARBA00010333"/>
    </source>
</evidence>
<keyword evidence="2" id="KW-0813">Transport</keyword>
<dbReference type="InterPro" id="IPR051455">
    <property type="entry name" value="Bact_solute-bind_prot3"/>
</dbReference>
<evidence type="ECO:0000313" key="7">
    <source>
        <dbReference type="Proteomes" id="UP000236919"/>
    </source>
</evidence>
<dbReference type="PANTHER" id="PTHR30085:SF7">
    <property type="entry name" value="AMINO-ACID ABC TRANSPORTER-BINDING PROTEIN YHDW-RELATED"/>
    <property type="match status" value="1"/>
</dbReference>
<organism evidence="6 7">
    <name type="scientific">Bosea psychrotolerans</name>
    <dbReference type="NCBI Taxonomy" id="1871628"/>
    <lineage>
        <taxon>Bacteria</taxon>
        <taxon>Pseudomonadati</taxon>
        <taxon>Pseudomonadota</taxon>
        <taxon>Alphaproteobacteria</taxon>
        <taxon>Hyphomicrobiales</taxon>
        <taxon>Boseaceae</taxon>
        <taxon>Bosea</taxon>
    </lineage>
</organism>
<proteinExistence type="inferred from homology"/>
<evidence type="ECO:0000256" key="3">
    <source>
        <dbReference type="ARBA" id="ARBA00022729"/>
    </source>
</evidence>
<dbReference type="Gene3D" id="3.40.190.10">
    <property type="entry name" value="Periplasmic binding protein-like II"/>
    <property type="match status" value="2"/>
</dbReference>
<dbReference type="PANTHER" id="PTHR30085">
    <property type="entry name" value="AMINO ACID ABC TRANSPORTER PERMEASE"/>
    <property type="match status" value="1"/>
</dbReference>
<reference evidence="6 7" key="1">
    <citation type="submission" date="2018-01" db="EMBL/GenBank/DDBJ databases">
        <title>Genomic Encyclopedia of Type Strains, Phase III (KMG-III): the genomes of soil and plant-associated and newly described type strains.</title>
        <authorList>
            <person name="Whitman W."/>
        </authorList>
    </citation>
    <scope>NUCLEOTIDE SEQUENCE [LARGE SCALE GENOMIC DNA]</scope>
    <source>
        <strain evidence="6 7">1131</strain>
    </source>
</reference>
<evidence type="ECO:0000256" key="4">
    <source>
        <dbReference type="SAM" id="SignalP"/>
    </source>
</evidence>